<reference evidence="1 2" key="1">
    <citation type="submission" date="2015-04" db="EMBL/GenBank/DDBJ databases">
        <title>Taxonomic description and genome sequence of Bacillus campisalis sp. nov., a novel member of the genus Bacillus isolated from solar saltern.</title>
        <authorList>
            <person name="Mathan Kumar R."/>
            <person name="Kaur G."/>
            <person name="Kumar A."/>
            <person name="Singh N.K."/>
            <person name="Kaur N."/>
            <person name="Kumar N."/>
            <person name="Mayilraj S."/>
        </authorList>
    </citation>
    <scope>NUCLEOTIDE SEQUENCE [LARGE SCALE GENOMIC DNA]</scope>
    <source>
        <strain evidence="1 2">SA2-6</strain>
    </source>
</reference>
<organism evidence="1 2">
    <name type="scientific">Mesobacillus campisalis</name>
    <dbReference type="NCBI Taxonomy" id="1408103"/>
    <lineage>
        <taxon>Bacteria</taxon>
        <taxon>Bacillati</taxon>
        <taxon>Bacillota</taxon>
        <taxon>Bacilli</taxon>
        <taxon>Bacillales</taxon>
        <taxon>Bacillaceae</taxon>
        <taxon>Mesobacillus</taxon>
    </lineage>
</organism>
<dbReference type="RefSeq" id="WP_046526339.1">
    <property type="nucleotide sequence ID" value="NZ_LAYY01000101.1"/>
</dbReference>
<gene>
    <name evidence="1" type="ORF">WQ57_25010</name>
</gene>
<evidence type="ECO:0000313" key="2">
    <source>
        <dbReference type="Proteomes" id="UP000034166"/>
    </source>
</evidence>
<dbReference type="EMBL" id="LAYY01000101">
    <property type="protein sequence ID" value="KKK33192.1"/>
    <property type="molecule type" value="Genomic_DNA"/>
</dbReference>
<comment type="caution">
    <text evidence="1">The sequence shown here is derived from an EMBL/GenBank/DDBJ whole genome shotgun (WGS) entry which is preliminary data.</text>
</comment>
<accession>A0A0M2SK01</accession>
<dbReference type="AlphaFoldDB" id="A0A0M2SK01"/>
<protein>
    <submittedName>
        <fullName evidence="1">Na+/H+ antiporter</fullName>
    </submittedName>
</protein>
<dbReference type="Proteomes" id="UP000034166">
    <property type="component" value="Unassembled WGS sequence"/>
</dbReference>
<sequence length="65" mass="7408">MLKRLLSILFFSAAGYVVFQNRYKVMNMILGNAMLRRIAVTSMMGIPGVRSRMMRTVFSGPSEFN</sequence>
<evidence type="ECO:0000313" key="1">
    <source>
        <dbReference type="EMBL" id="KKK33192.1"/>
    </source>
</evidence>
<dbReference type="PATRIC" id="fig|1408103.3.peg.5396"/>
<dbReference type="OrthoDB" id="2696719at2"/>
<name>A0A0M2SK01_9BACI</name>
<keyword evidence="2" id="KW-1185">Reference proteome</keyword>
<proteinExistence type="predicted"/>